<evidence type="ECO:0000313" key="1">
    <source>
        <dbReference type="EMBL" id="SFV58114.1"/>
    </source>
</evidence>
<evidence type="ECO:0008006" key="2">
    <source>
        <dbReference type="Google" id="ProtNLM"/>
    </source>
</evidence>
<accession>A0A1W1BXB5</accession>
<organism evidence="1">
    <name type="scientific">hydrothermal vent metagenome</name>
    <dbReference type="NCBI Taxonomy" id="652676"/>
    <lineage>
        <taxon>unclassified sequences</taxon>
        <taxon>metagenomes</taxon>
        <taxon>ecological metagenomes</taxon>
    </lineage>
</organism>
<dbReference type="EMBL" id="FPHH01000048">
    <property type="protein sequence ID" value="SFV58114.1"/>
    <property type="molecule type" value="Genomic_DNA"/>
</dbReference>
<name>A0A1W1BXB5_9ZZZZ</name>
<dbReference type="AlphaFoldDB" id="A0A1W1BXB5"/>
<sequence length="51" mass="5826">MNEQTSVDVAFTYAPEKTETYKAFNRTANAEYDITTKHSQTGVSVQLNYDF</sequence>
<reference evidence="1" key="1">
    <citation type="submission" date="2016-10" db="EMBL/GenBank/DDBJ databases">
        <authorList>
            <person name="de Groot N.N."/>
        </authorList>
    </citation>
    <scope>NUCLEOTIDE SEQUENCE</scope>
</reference>
<gene>
    <name evidence="1" type="ORF">MNB_SM-5-134</name>
</gene>
<protein>
    <recommendedName>
        <fullName evidence="2">Long-chain fatty acid transport protein</fullName>
    </recommendedName>
</protein>
<proteinExistence type="predicted"/>